<feature type="non-terminal residue" evidence="6">
    <location>
        <position position="86"/>
    </location>
</feature>
<dbReference type="InterPro" id="IPR016161">
    <property type="entry name" value="Ald_DH/histidinol_DH"/>
</dbReference>
<feature type="non-terminal residue" evidence="6">
    <location>
        <position position="1"/>
    </location>
</feature>
<dbReference type="STRING" id="35525.A0A162CVW8"/>
<dbReference type="Pfam" id="PF00171">
    <property type="entry name" value="Aldedh"/>
    <property type="match status" value="1"/>
</dbReference>
<dbReference type="InterPro" id="IPR015590">
    <property type="entry name" value="Aldehyde_DH_dom"/>
</dbReference>
<dbReference type="OrthoDB" id="310895at2759"/>
<evidence type="ECO:0000256" key="2">
    <source>
        <dbReference type="ARBA" id="ARBA00023002"/>
    </source>
</evidence>
<dbReference type="PANTHER" id="PTHR43521">
    <property type="entry name" value="ALPHA-AMINOADIPIC SEMIALDEHYDE DEHYDROGENASE"/>
    <property type="match status" value="1"/>
</dbReference>
<evidence type="ECO:0000259" key="5">
    <source>
        <dbReference type="Pfam" id="PF00171"/>
    </source>
</evidence>
<evidence type="ECO:0000256" key="4">
    <source>
        <dbReference type="SAM" id="Phobius"/>
    </source>
</evidence>
<proteinExistence type="inferred from homology"/>
<evidence type="ECO:0000256" key="3">
    <source>
        <dbReference type="ARBA" id="ARBA00023027"/>
    </source>
</evidence>
<keyword evidence="7" id="KW-1185">Reference proteome</keyword>
<comment type="similarity">
    <text evidence="1">Belongs to the aldehyde dehydrogenase family.</text>
</comment>
<accession>A0A162CVW8</accession>
<protein>
    <submittedName>
        <fullName evidence="6">Aldehyde dehydrogenase family 7 member A1</fullName>
    </submittedName>
</protein>
<dbReference type="EMBL" id="LRGB01012250">
    <property type="protein sequence ID" value="KZR99923.1"/>
    <property type="molecule type" value="Genomic_DNA"/>
</dbReference>
<keyword evidence="4" id="KW-1133">Transmembrane helix</keyword>
<keyword evidence="4" id="KW-0812">Transmembrane</keyword>
<keyword evidence="3" id="KW-0520">NAD</keyword>
<dbReference type="InterPro" id="IPR044638">
    <property type="entry name" value="ALDH7A1-like"/>
</dbReference>
<dbReference type="InterPro" id="IPR016162">
    <property type="entry name" value="Ald_DH_N"/>
</dbReference>
<organism evidence="6 7">
    <name type="scientific">Daphnia magna</name>
    <dbReference type="NCBI Taxonomy" id="35525"/>
    <lineage>
        <taxon>Eukaryota</taxon>
        <taxon>Metazoa</taxon>
        <taxon>Ecdysozoa</taxon>
        <taxon>Arthropoda</taxon>
        <taxon>Crustacea</taxon>
        <taxon>Branchiopoda</taxon>
        <taxon>Diplostraca</taxon>
        <taxon>Cladocera</taxon>
        <taxon>Anomopoda</taxon>
        <taxon>Daphniidae</taxon>
        <taxon>Daphnia</taxon>
    </lineage>
</organism>
<dbReference type="AlphaFoldDB" id="A0A162CVW8"/>
<feature type="transmembrane region" description="Helical" evidence="4">
    <location>
        <begin position="57"/>
        <end position="79"/>
    </location>
</feature>
<reference evidence="6 7" key="1">
    <citation type="submission" date="2016-03" db="EMBL/GenBank/DDBJ databases">
        <title>EvidentialGene: Evidence-directed Construction of Genes on Genomes.</title>
        <authorList>
            <person name="Gilbert D.G."/>
            <person name="Choi J.-H."/>
            <person name="Mockaitis K."/>
            <person name="Colbourne J."/>
            <person name="Pfrender M."/>
        </authorList>
    </citation>
    <scope>NUCLEOTIDE SEQUENCE [LARGE SCALE GENOMIC DNA]</scope>
    <source>
        <strain evidence="6 7">Xinb3</strain>
        <tissue evidence="6">Complete organism</tissue>
    </source>
</reference>
<dbReference type="PANTHER" id="PTHR43521:SF1">
    <property type="entry name" value="ALPHA-AMINOADIPIC SEMIALDEHYDE DEHYDROGENASE"/>
    <property type="match status" value="1"/>
</dbReference>
<gene>
    <name evidence="6" type="ORF">APZ42_004017</name>
</gene>
<dbReference type="Proteomes" id="UP000076858">
    <property type="component" value="Unassembled WGS sequence"/>
</dbReference>
<feature type="domain" description="Aldehyde dehydrogenase" evidence="5">
    <location>
        <begin position="2"/>
        <end position="84"/>
    </location>
</feature>
<dbReference type="Gene3D" id="3.40.605.10">
    <property type="entry name" value="Aldehyde Dehydrogenase, Chain A, domain 1"/>
    <property type="match status" value="1"/>
</dbReference>
<comment type="caution">
    <text evidence="6">The sequence shown here is derived from an EMBL/GenBank/DDBJ whole genome shotgun (WGS) entry which is preliminary data.</text>
</comment>
<evidence type="ECO:0000256" key="1">
    <source>
        <dbReference type="ARBA" id="ARBA00009986"/>
    </source>
</evidence>
<keyword evidence="4" id="KW-0472">Membrane</keyword>
<evidence type="ECO:0000313" key="7">
    <source>
        <dbReference type="Proteomes" id="UP000076858"/>
    </source>
</evidence>
<keyword evidence="2" id="KW-0560">Oxidoreductase</keyword>
<evidence type="ECO:0000313" key="6">
    <source>
        <dbReference type="EMBL" id="KZR99923.1"/>
    </source>
</evidence>
<sequence>LEPLGKLVSMEMGKILPEGVGEVQEYVDICDYAVGLSRMFERKVIPSERPNHTLLEMWNPLGTIGIISAFNFPVAVYGWNNALSMV</sequence>
<dbReference type="SUPFAM" id="SSF53720">
    <property type="entry name" value="ALDH-like"/>
    <property type="match status" value="1"/>
</dbReference>
<dbReference type="GO" id="GO:0004029">
    <property type="term" value="F:aldehyde dehydrogenase (NAD+) activity"/>
    <property type="evidence" value="ECO:0007669"/>
    <property type="project" value="InterPro"/>
</dbReference>
<name>A0A162CVW8_9CRUS</name>